<dbReference type="AlphaFoldDB" id="A0AA95SI06"/>
<gene>
    <name evidence="2" type="ORF">QNH39_06455</name>
</gene>
<protein>
    <submittedName>
        <fullName evidence="2">Uncharacterized protein</fullName>
    </submittedName>
</protein>
<dbReference type="RefSeq" id="WP_066083703.1">
    <property type="nucleotide sequence ID" value="NZ_CP126114.1"/>
</dbReference>
<feature type="transmembrane region" description="Helical" evidence="1">
    <location>
        <begin position="49"/>
        <end position="70"/>
    </location>
</feature>
<keyword evidence="1" id="KW-0472">Membrane</keyword>
<keyword evidence="1" id="KW-0812">Transmembrane</keyword>
<keyword evidence="3" id="KW-1185">Reference proteome</keyword>
<accession>A0AA95SI06</accession>
<proteinExistence type="predicted"/>
<organism evidence="2 3">
    <name type="scientific">Neobacillus novalis</name>
    <dbReference type="NCBI Taxonomy" id="220687"/>
    <lineage>
        <taxon>Bacteria</taxon>
        <taxon>Bacillati</taxon>
        <taxon>Bacillota</taxon>
        <taxon>Bacilli</taxon>
        <taxon>Bacillales</taxon>
        <taxon>Bacillaceae</taxon>
        <taxon>Neobacillus</taxon>
    </lineage>
</organism>
<feature type="transmembrane region" description="Helical" evidence="1">
    <location>
        <begin position="90"/>
        <end position="108"/>
    </location>
</feature>
<feature type="transmembrane region" description="Helical" evidence="1">
    <location>
        <begin position="6"/>
        <end position="37"/>
    </location>
</feature>
<sequence length="207" mass="23575">MGFSTMILGFFFIFFDFNFGKINILPDLIGYIFIYFAAAKVISKMGNRYFAIFKKTCLLLIFLNALDMFIKYSSFLDGVINNPETIQGRVFVVLFTITYLSMMVYMFFHLTKGIEMAAEELDNKSLAEKARKVFRLFSIYTMSIAAVNLIAIIVFKQPFPTISIDGLSAFLLIIAVMAALIYVFVQVCSLLNRAEIAFSEAKKTIEF</sequence>
<dbReference type="EMBL" id="CP126114">
    <property type="protein sequence ID" value="WHY87491.1"/>
    <property type="molecule type" value="Genomic_DNA"/>
</dbReference>
<keyword evidence="1" id="KW-1133">Transmembrane helix</keyword>
<evidence type="ECO:0000256" key="1">
    <source>
        <dbReference type="SAM" id="Phobius"/>
    </source>
</evidence>
<name>A0AA95SI06_9BACI</name>
<dbReference type="KEGG" id="nnv:QNH39_06455"/>
<feature type="transmembrane region" description="Helical" evidence="1">
    <location>
        <begin position="133"/>
        <end position="155"/>
    </location>
</feature>
<feature type="transmembrane region" description="Helical" evidence="1">
    <location>
        <begin position="167"/>
        <end position="185"/>
    </location>
</feature>
<reference evidence="2" key="1">
    <citation type="submission" date="2023-05" db="EMBL/GenBank/DDBJ databases">
        <title>Comparative genomics of Bacillaceae isolates and their secondary metabolite potential.</title>
        <authorList>
            <person name="Song L."/>
            <person name="Nielsen L.J."/>
            <person name="Mohite O."/>
            <person name="Xu X."/>
            <person name="Weber T."/>
            <person name="Kovacs A.T."/>
        </authorList>
    </citation>
    <scope>NUCLEOTIDE SEQUENCE</scope>
    <source>
        <strain evidence="2">XLM17</strain>
    </source>
</reference>
<evidence type="ECO:0000313" key="3">
    <source>
        <dbReference type="Proteomes" id="UP001178288"/>
    </source>
</evidence>
<dbReference type="Proteomes" id="UP001178288">
    <property type="component" value="Chromosome"/>
</dbReference>
<evidence type="ECO:0000313" key="2">
    <source>
        <dbReference type="EMBL" id="WHY87491.1"/>
    </source>
</evidence>